<dbReference type="InterPro" id="IPR004815">
    <property type="entry name" value="Lon_bac/euk-typ"/>
</dbReference>
<dbReference type="GO" id="GO:0005524">
    <property type="term" value="F:ATP binding"/>
    <property type="evidence" value="ECO:0007669"/>
    <property type="project" value="UniProtKB-UniRule"/>
</dbReference>
<dbReference type="CDD" id="cd19500">
    <property type="entry name" value="RecA-like_Lon"/>
    <property type="match status" value="1"/>
</dbReference>
<dbReference type="SUPFAM" id="SSF54211">
    <property type="entry name" value="Ribosomal protein S5 domain 2-like"/>
    <property type="match status" value="1"/>
</dbReference>
<evidence type="ECO:0000256" key="12">
    <source>
        <dbReference type="PIRSR" id="PIRSR001174-2"/>
    </source>
</evidence>
<dbReference type="InterPro" id="IPR008268">
    <property type="entry name" value="Peptidase_S16_AS"/>
</dbReference>
<dbReference type="GO" id="GO:0043565">
    <property type="term" value="F:sequence-specific DNA binding"/>
    <property type="evidence" value="ECO:0007669"/>
    <property type="project" value="UniProtKB-UniRule"/>
</dbReference>
<dbReference type="FunFam" id="1.20.5.5270:FF:000002">
    <property type="entry name" value="Lon protease homolog"/>
    <property type="match status" value="1"/>
</dbReference>
<dbReference type="GO" id="GO:0005737">
    <property type="term" value="C:cytoplasm"/>
    <property type="evidence" value="ECO:0007669"/>
    <property type="project" value="UniProtKB-SubCell"/>
</dbReference>
<keyword evidence="6 9" id="KW-0720">Serine protease</keyword>
<evidence type="ECO:0000256" key="13">
    <source>
        <dbReference type="PROSITE-ProRule" id="PRU01122"/>
    </source>
</evidence>
<dbReference type="OrthoDB" id="9803599at2"/>
<dbReference type="InterPro" id="IPR054594">
    <property type="entry name" value="Lon_lid"/>
</dbReference>
<keyword evidence="8 9" id="KW-0346">Stress response</keyword>
<evidence type="ECO:0000256" key="9">
    <source>
        <dbReference type="HAMAP-Rule" id="MF_01973"/>
    </source>
</evidence>
<evidence type="ECO:0000313" key="17">
    <source>
        <dbReference type="EMBL" id="BBD07886.1"/>
    </source>
</evidence>
<dbReference type="Pfam" id="PF00004">
    <property type="entry name" value="AAA"/>
    <property type="match status" value="1"/>
</dbReference>
<dbReference type="Pfam" id="PF05362">
    <property type="entry name" value="Lon_C"/>
    <property type="match status" value="1"/>
</dbReference>
<dbReference type="InterPro" id="IPR020568">
    <property type="entry name" value="Ribosomal_Su5_D2-typ_SF"/>
</dbReference>
<dbReference type="SMART" id="SM00382">
    <property type="entry name" value="AAA"/>
    <property type="match status" value="1"/>
</dbReference>
<dbReference type="SMART" id="SM00464">
    <property type="entry name" value="LON"/>
    <property type="match status" value="1"/>
</dbReference>
<keyword evidence="2 9" id="KW-0963">Cytoplasm</keyword>
<evidence type="ECO:0000256" key="7">
    <source>
        <dbReference type="ARBA" id="ARBA00022840"/>
    </source>
</evidence>
<comment type="similarity">
    <text evidence="9 10 13 14">Belongs to the peptidase S16 family.</text>
</comment>
<dbReference type="Gene3D" id="1.20.5.5270">
    <property type="match status" value="1"/>
</dbReference>
<dbReference type="PROSITE" id="PS01046">
    <property type="entry name" value="LON_SER"/>
    <property type="match status" value="1"/>
</dbReference>
<dbReference type="FunFam" id="3.40.50.300:FF:000382">
    <property type="entry name" value="Lon protease homolog 2, peroxisomal"/>
    <property type="match status" value="1"/>
</dbReference>
<dbReference type="SUPFAM" id="SSF52540">
    <property type="entry name" value="P-loop containing nucleoside triphosphate hydrolases"/>
    <property type="match status" value="1"/>
</dbReference>
<dbReference type="KEGG" id="dfl:DFE_1160"/>
<feature type="active site" evidence="9 11">
    <location>
        <position position="698"/>
    </location>
</feature>
<dbReference type="InterPro" id="IPR008269">
    <property type="entry name" value="Lon_proteolytic"/>
</dbReference>
<dbReference type="SUPFAM" id="SSF88697">
    <property type="entry name" value="PUA domain-like"/>
    <property type="match status" value="1"/>
</dbReference>
<dbReference type="PROSITE" id="PS51787">
    <property type="entry name" value="LON_N"/>
    <property type="match status" value="1"/>
</dbReference>
<dbReference type="PANTHER" id="PTHR10046">
    <property type="entry name" value="ATP DEPENDENT LON PROTEASE FAMILY MEMBER"/>
    <property type="match status" value="1"/>
</dbReference>
<comment type="induction">
    <text evidence="9">By heat shock.</text>
</comment>
<dbReference type="Gene3D" id="1.10.8.60">
    <property type="match status" value="1"/>
</dbReference>
<dbReference type="EMBL" id="AP017378">
    <property type="protein sequence ID" value="BBD07886.1"/>
    <property type="molecule type" value="Genomic_DNA"/>
</dbReference>
<evidence type="ECO:0000256" key="2">
    <source>
        <dbReference type="ARBA" id="ARBA00022490"/>
    </source>
</evidence>
<dbReference type="Gene3D" id="3.30.230.10">
    <property type="match status" value="1"/>
</dbReference>
<dbReference type="GO" id="GO:0004176">
    <property type="term" value="F:ATP-dependent peptidase activity"/>
    <property type="evidence" value="ECO:0007669"/>
    <property type="project" value="UniProtKB-UniRule"/>
</dbReference>
<evidence type="ECO:0000259" key="15">
    <source>
        <dbReference type="PROSITE" id="PS51786"/>
    </source>
</evidence>
<keyword evidence="4 9" id="KW-0547">Nucleotide-binding</keyword>
<keyword evidence="3 9" id="KW-0645">Protease</keyword>
<gene>
    <name evidence="9" type="primary">lon</name>
    <name evidence="17" type="ORF">DFE_1160</name>
</gene>
<dbReference type="InterPro" id="IPR003959">
    <property type="entry name" value="ATPase_AAA_core"/>
</dbReference>
<dbReference type="AlphaFoldDB" id="A0A2Z6AXL4"/>
<keyword evidence="18" id="KW-1185">Reference proteome</keyword>
<organism evidence="17 18">
    <name type="scientific">Desulfovibrio ferrophilus</name>
    <dbReference type="NCBI Taxonomy" id="241368"/>
    <lineage>
        <taxon>Bacteria</taxon>
        <taxon>Pseudomonadati</taxon>
        <taxon>Thermodesulfobacteriota</taxon>
        <taxon>Desulfovibrionia</taxon>
        <taxon>Desulfovibrionales</taxon>
        <taxon>Desulfovibrionaceae</taxon>
        <taxon>Desulfovibrio</taxon>
    </lineage>
</organism>
<dbReference type="GO" id="GO:0004252">
    <property type="term" value="F:serine-type endopeptidase activity"/>
    <property type="evidence" value="ECO:0007669"/>
    <property type="project" value="UniProtKB-UniRule"/>
</dbReference>
<dbReference type="InterPro" id="IPR003593">
    <property type="entry name" value="AAA+_ATPase"/>
</dbReference>
<comment type="catalytic activity">
    <reaction evidence="9 10 13">
        <text>Hydrolysis of proteins in presence of ATP.</text>
        <dbReference type="EC" id="3.4.21.53"/>
    </reaction>
</comment>
<dbReference type="PRINTS" id="PR00830">
    <property type="entry name" value="ENDOLAPTASE"/>
</dbReference>
<feature type="active site" evidence="9 11">
    <location>
        <position position="741"/>
    </location>
</feature>
<feature type="domain" description="Lon N-terminal" evidence="16">
    <location>
        <begin position="18"/>
        <end position="221"/>
    </location>
</feature>
<dbReference type="Pfam" id="PF22667">
    <property type="entry name" value="Lon_lid"/>
    <property type="match status" value="1"/>
</dbReference>
<keyword evidence="5 9" id="KW-0378">Hydrolase</keyword>
<accession>A0A2Z6AXL4</accession>
<evidence type="ECO:0000256" key="6">
    <source>
        <dbReference type="ARBA" id="ARBA00022825"/>
    </source>
</evidence>
<dbReference type="GO" id="GO:0034605">
    <property type="term" value="P:cellular response to heat"/>
    <property type="evidence" value="ECO:0007669"/>
    <property type="project" value="UniProtKB-UniRule"/>
</dbReference>
<dbReference type="RefSeq" id="WP_126377521.1">
    <property type="nucleotide sequence ID" value="NZ_AP017378.1"/>
</dbReference>
<dbReference type="InterPro" id="IPR003111">
    <property type="entry name" value="Lon_prtase_N"/>
</dbReference>
<dbReference type="GO" id="GO:0016887">
    <property type="term" value="F:ATP hydrolysis activity"/>
    <property type="evidence" value="ECO:0007669"/>
    <property type="project" value="UniProtKB-UniRule"/>
</dbReference>
<dbReference type="InterPro" id="IPR027065">
    <property type="entry name" value="Lon_Prtase"/>
</dbReference>
<evidence type="ECO:0000313" key="18">
    <source>
        <dbReference type="Proteomes" id="UP000269883"/>
    </source>
</evidence>
<evidence type="ECO:0000256" key="3">
    <source>
        <dbReference type="ARBA" id="ARBA00022670"/>
    </source>
</evidence>
<dbReference type="EC" id="3.4.21.53" evidence="9 10"/>
<dbReference type="NCBIfam" id="TIGR00763">
    <property type="entry name" value="lon"/>
    <property type="match status" value="1"/>
</dbReference>
<comment type="subunit">
    <text evidence="9 10">Homohexamer. Organized in a ring with a central cavity.</text>
</comment>
<dbReference type="Proteomes" id="UP000269883">
    <property type="component" value="Chromosome"/>
</dbReference>
<evidence type="ECO:0000256" key="4">
    <source>
        <dbReference type="ARBA" id="ARBA00022741"/>
    </source>
</evidence>
<dbReference type="InterPro" id="IPR015947">
    <property type="entry name" value="PUA-like_sf"/>
</dbReference>
<dbReference type="InterPro" id="IPR046336">
    <property type="entry name" value="Lon_prtase_N_sf"/>
</dbReference>
<name>A0A2Z6AXL4_9BACT</name>
<reference evidence="17 18" key="1">
    <citation type="journal article" date="2018" name="Sci. Adv.">
        <title>Multi-heme cytochromes provide a pathway for survival in energy-limited environments.</title>
        <authorList>
            <person name="Deng X."/>
            <person name="Dohmae N."/>
            <person name="Nealson K.H."/>
            <person name="Hashimoto K."/>
            <person name="Okamoto A."/>
        </authorList>
    </citation>
    <scope>NUCLEOTIDE SEQUENCE [LARGE SCALE GENOMIC DNA]</scope>
    <source>
        <strain evidence="17 18">IS5</strain>
    </source>
</reference>
<evidence type="ECO:0000256" key="8">
    <source>
        <dbReference type="ARBA" id="ARBA00023016"/>
    </source>
</evidence>
<dbReference type="InterPro" id="IPR027543">
    <property type="entry name" value="Lon_bac"/>
</dbReference>
<comment type="subcellular location">
    <subcellularLocation>
        <location evidence="1 9 10">Cytoplasm</location>
    </subcellularLocation>
</comment>
<evidence type="ECO:0000256" key="11">
    <source>
        <dbReference type="PIRSR" id="PIRSR001174-1"/>
    </source>
</evidence>
<dbReference type="NCBIfam" id="NF008053">
    <property type="entry name" value="PRK10787.1"/>
    <property type="match status" value="1"/>
</dbReference>
<proteinExistence type="evidence at transcript level"/>
<evidence type="ECO:0000256" key="1">
    <source>
        <dbReference type="ARBA" id="ARBA00004496"/>
    </source>
</evidence>
<sequence length="824" mass="91897">MTNFLTVDNDPRSADVRLPLMSLREVVMFPRSIVPLFVGRAASVKAIETALGEHNKKIFLVAQRTPEQERPMPDDLYEVGTVSKILQLLRLPDGTIKVLFEGLYRATWSPAGGFDALDGDLEDDVFPMADVERIVDAGLDSADGEALVRATHDALEEYGKINKKLAAETISAITSLTNPGRLADSVMPHLKVDYVKKQALLEEIDPSKRLEETFALLQGEIEIANLEKKIKTRVKDQMESNQKEYYLNEQLKAINKEMGREEDPNQEIVEIEKRLAEKVMPDENREKALREIKKLKQIPPSSAEYTVVRNYVDWILDLPWNVCKETSLNIEEARAILEEDHFGLQKPKKRILEYLAVQSLVDTMKGPILCLVGPPGVGKTSLSKSVARATGREFVRLSLGGVRDEAEIRGHRRTYVGALPGKIIQSLKRVEFNNPVFCLDEVDKMSMDFRGDPSAAMLEVLDPEQNYSFNDHYLDMDYDLSKIFFITTANSLHSIPLPLQDRMEIIQLPGYLETEKKQIAKQFLVPKQIEEHGLKPENLAISDNALMEIIRRYTREAGVRNLEREIAAVARKSAMKLVEDGDLEQSLKITKQKLPKLLGVQKHSYGSKEDAPQVGVTTGLAYTQLGGELLMVETALMPGNGKIEITGKLGDVMQESVKAALSYIRSRSDLFGLKRDFYKQIDIHVHVPEGAIPKDGPSAGITLGTTLASALLNIPVNNELAMTGEITLRGRVLPIGGLREKLLAAHRGLIKTVLIPKENTKDLKDVPKAILRDLTIIPVENMDEVLAHALVCADPKSIFSGKDAEECPISASLMKTDEVIEQTH</sequence>
<evidence type="ECO:0000256" key="10">
    <source>
        <dbReference type="PIRNR" id="PIRNR001174"/>
    </source>
</evidence>
<comment type="function">
    <text evidence="9">ATP-dependent serine protease that mediates the selective degradation of mutant and abnormal proteins as well as certain short-lived regulatory proteins. Required for cellular homeostasis and for survival from DNA damage and developmental changes induced by stress. Degrades polypeptides processively to yield small peptide fragments that are 5 to 10 amino acids long. Binds to DNA in a double-stranded, site-specific manner.</text>
</comment>
<dbReference type="InterPro" id="IPR027417">
    <property type="entry name" value="P-loop_NTPase"/>
</dbReference>
<dbReference type="InterPro" id="IPR014721">
    <property type="entry name" value="Ribsml_uS5_D2-typ_fold_subgr"/>
</dbReference>
<dbReference type="HAMAP" id="MF_01973">
    <property type="entry name" value="lon_bact"/>
    <property type="match status" value="1"/>
</dbReference>
<feature type="binding site" evidence="9 12">
    <location>
        <begin position="373"/>
        <end position="380"/>
    </location>
    <ligand>
        <name>ATP</name>
        <dbReference type="ChEBI" id="CHEBI:30616"/>
    </ligand>
</feature>
<evidence type="ECO:0000256" key="14">
    <source>
        <dbReference type="RuleBase" id="RU000591"/>
    </source>
</evidence>
<protein>
    <recommendedName>
        <fullName evidence="9 10">Lon protease</fullName>
        <ecNumber evidence="9 10">3.4.21.53</ecNumber>
    </recommendedName>
    <alternativeName>
        <fullName evidence="9">ATP-dependent protease La</fullName>
    </alternativeName>
</protein>
<evidence type="ECO:0000256" key="5">
    <source>
        <dbReference type="ARBA" id="ARBA00022801"/>
    </source>
</evidence>
<keyword evidence="7 9" id="KW-0067">ATP-binding</keyword>
<dbReference type="Gene3D" id="2.30.130.40">
    <property type="entry name" value="LON domain-like"/>
    <property type="match status" value="1"/>
</dbReference>
<feature type="domain" description="Lon proteolytic" evidence="15">
    <location>
        <begin position="611"/>
        <end position="792"/>
    </location>
</feature>
<dbReference type="Gene3D" id="3.40.50.300">
    <property type="entry name" value="P-loop containing nucleotide triphosphate hydrolases"/>
    <property type="match status" value="1"/>
</dbReference>
<evidence type="ECO:0000259" key="16">
    <source>
        <dbReference type="PROSITE" id="PS51787"/>
    </source>
</evidence>
<dbReference type="PROSITE" id="PS51786">
    <property type="entry name" value="LON_PROTEOLYTIC"/>
    <property type="match status" value="1"/>
</dbReference>
<dbReference type="Gene3D" id="1.20.58.1480">
    <property type="match status" value="1"/>
</dbReference>
<dbReference type="GO" id="GO:0006515">
    <property type="term" value="P:protein quality control for misfolded or incompletely synthesized proteins"/>
    <property type="evidence" value="ECO:0007669"/>
    <property type="project" value="UniProtKB-UniRule"/>
</dbReference>
<dbReference type="PIRSF" id="PIRSF001174">
    <property type="entry name" value="Lon_proteas"/>
    <property type="match status" value="1"/>
</dbReference>
<dbReference type="Pfam" id="PF02190">
    <property type="entry name" value="LON_substr_bdg"/>
    <property type="match status" value="1"/>
</dbReference>